<name>N1Q4U5_DOTSN</name>
<sequence>MQTAMVSLDSTLGGKCLKCEISETTFDILQPPLRSRLPSMKMPTRPRSHTESHFNLASRGFSKTLLMPGILKR</sequence>
<dbReference type="Proteomes" id="UP000016933">
    <property type="component" value="Unassembled WGS sequence"/>
</dbReference>
<organism evidence="2 3">
    <name type="scientific">Dothistroma septosporum (strain NZE10 / CBS 128990)</name>
    <name type="common">Red band needle blight fungus</name>
    <name type="synonym">Mycosphaerella pini</name>
    <dbReference type="NCBI Taxonomy" id="675120"/>
    <lineage>
        <taxon>Eukaryota</taxon>
        <taxon>Fungi</taxon>
        <taxon>Dikarya</taxon>
        <taxon>Ascomycota</taxon>
        <taxon>Pezizomycotina</taxon>
        <taxon>Dothideomycetes</taxon>
        <taxon>Dothideomycetidae</taxon>
        <taxon>Mycosphaerellales</taxon>
        <taxon>Mycosphaerellaceae</taxon>
        <taxon>Dothistroma</taxon>
    </lineage>
</organism>
<gene>
    <name evidence="2" type="ORF">DOTSEDRAFT_68490</name>
</gene>
<reference evidence="2 3" key="2">
    <citation type="journal article" date="2012" name="PLoS Pathog.">
        <title>Diverse lifestyles and strategies of plant pathogenesis encoded in the genomes of eighteen Dothideomycetes fungi.</title>
        <authorList>
            <person name="Ohm R.A."/>
            <person name="Feau N."/>
            <person name="Henrissat B."/>
            <person name="Schoch C.L."/>
            <person name="Horwitz B.A."/>
            <person name="Barry K.W."/>
            <person name="Condon B.J."/>
            <person name="Copeland A.C."/>
            <person name="Dhillon B."/>
            <person name="Glaser F."/>
            <person name="Hesse C.N."/>
            <person name="Kosti I."/>
            <person name="LaButti K."/>
            <person name="Lindquist E.A."/>
            <person name="Lucas S."/>
            <person name="Salamov A.A."/>
            <person name="Bradshaw R.E."/>
            <person name="Ciuffetti L."/>
            <person name="Hamelin R.C."/>
            <person name="Kema G.H.J."/>
            <person name="Lawrence C."/>
            <person name="Scott J.A."/>
            <person name="Spatafora J.W."/>
            <person name="Turgeon B.G."/>
            <person name="de Wit P.J.G.M."/>
            <person name="Zhong S."/>
            <person name="Goodwin S.B."/>
            <person name="Grigoriev I.V."/>
        </authorList>
    </citation>
    <scope>NUCLEOTIDE SEQUENCE [LARGE SCALE GENOMIC DNA]</scope>
    <source>
        <strain evidence="3">NZE10 / CBS 128990</strain>
    </source>
</reference>
<evidence type="ECO:0000256" key="1">
    <source>
        <dbReference type="SAM" id="MobiDB-lite"/>
    </source>
</evidence>
<dbReference type="AlphaFoldDB" id="N1Q4U5"/>
<evidence type="ECO:0000313" key="3">
    <source>
        <dbReference type="Proteomes" id="UP000016933"/>
    </source>
</evidence>
<proteinExistence type="predicted"/>
<dbReference type="EMBL" id="KB446535">
    <property type="protein sequence ID" value="EME49729.1"/>
    <property type="molecule type" value="Genomic_DNA"/>
</dbReference>
<reference evidence="3" key="1">
    <citation type="journal article" date="2012" name="PLoS Genet.">
        <title>The genomes of the fungal plant pathogens Cladosporium fulvum and Dothistroma septosporum reveal adaptation to different hosts and lifestyles but also signatures of common ancestry.</title>
        <authorList>
            <person name="de Wit P.J.G.M."/>
            <person name="van der Burgt A."/>
            <person name="Oekmen B."/>
            <person name="Stergiopoulos I."/>
            <person name="Abd-Elsalam K.A."/>
            <person name="Aerts A.L."/>
            <person name="Bahkali A.H."/>
            <person name="Beenen H.G."/>
            <person name="Chettri P."/>
            <person name="Cox M.P."/>
            <person name="Datema E."/>
            <person name="de Vries R.P."/>
            <person name="Dhillon B."/>
            <person name="Ganley A.R."/>
            <person name="Griffiths S.A."/>
            <person name="Guo Y."/>
            <person name="Hamelin R.C."/>
            <person name="Henrissat B."/>
            <person name="Kabir M.S."/>
            <person name="Jashni M.K."/>
            <person name="Kema G."/>
            <person name="Klaubauf S."/>
            <person name="Lapidus A."/>
            <person name="Levasseur A."/>
            <person name="Lindquist E."/>
            <person name="Mehrabi R."/>
            <person name="Ohm R.A."/>
            <person name="Owen T.J."/>
            <person name="Salamov A."/>
            <person name="Schwelm A."/>
            <person name="Schijlen E."/>
            <person name="Sun H."/>
            <person name="van den Burg H.A."/>
            <person name="van Ham R.C.H.J."/>
            <person name="Zhang S."/>
            <person name="Goodwin S.B."/>
            <person name="Grigoriev I.V."/>
            <person name="Collemare J."/>
            <person name="Bradshaw R.E."/>
        </authorList>
    </citation>
    <scope>NUCLEOTIDE SEQUENCE [LARGE SCALE GENOMIC DNA]</scope>
    <source>
        <strain evidence="3">NZE10 / CBS 128990</strain>
    </source>
</reference>
<evidence type="ECO:0000313" key="2">
    <source>
        <dbReference type="EMBL" id="EME49729.1"/>
    </source>
</evidence>
<dbReference type="HOGENOM" id="CLU_2704766_0_0_1"/>
<accession>N1Q4U5</accession>
<protein>
    <submittedName>
        <fullName evidence="2">Uncharacterized protein</fullName>
    </submittedName>
</protein>
<feature type="region of interest" description="Disordered" evidence="1">
    <location>
        <begin position="33"/>
        <end position="52"/>
    </location>
</feature>
<keyword evidence="3" id="KW-1185">Reference proteome</keyword>